<protein>
    <submittedName>
        <fullName evidence="1">10256_t:CDS:1</fullName>
    </submittedName>
</protein>
<sequence length="695" mass="80442">MLHELLLALSGLSGDLFVPFPPQPETATTFKIPPDFPFLHEAEKTSLERLAALGFYYRYIVLFLDRQRGRKECNTESKPVASDATEENTILHRGSYIHAFCNALNEVLVDFQKTVIECEIRILNKEDNMGGVVPVSQFVSAFGDYYIILPHLHQLIIEIEKNPLNYFGSRILNLIIERCNTGVPELRIIMLRILQACHEVMYKHITSWIVYGHLQDPFGEFFVKDETPKAHIKEHFNQSKWHRRFVLDESLIPNHIPLDVAKSIQFVGKAIATVRNSARPHEKNSTLPHSLSSLHLQHLLQLSSRPIFRQIELENVVTIIRDNVAQWLWQVVLTGDKVVECLEAFRNYFLLGQSDFALSLVEQFEKLTASRSMSSRILTIKEQELNSLLVRTSVGTLAENDPAFENFRFKLSTVSEQKTTTPNNIFDNVILGVPLRLEYDIGWPLDLFVTAEDLDKYGNIFSFLLSLRRTQFRLQRVWTHLAIAKKFGSVDNKLSNDKNYRMLMPWKVRAAMMFFVDCLWGHIQMDIIESNFRTLVNRINVSSTHYRRQRPTVTLDQSTISEKRTTNNDERMHINELETLRDFEDIRIGHATYLGDLLRGCFLESRVCSETIKTSLSICDQVCGLLERWNGYVIDDEKFSQIARLDNEFRNQVSFLFRTLSSVNKTGEGFGGPPRHLDQLLLRMDYSKWFSVWSV</sequence>
<keyword evidence="2" id="KW-1185">Reference proteome</keyword>
<gene>
    <name evidence="1" type="ORF">SPELUC_LOCUS5347</name>
</gene>
<accession>A0ACA9M1Q2</accession>
<dbReference type="Proteomes" id="UP000789366">
    <property type="component" value="Unassembled WGS sequence"/>
</dbReference>
<evidence type="ECO:0000313" key="2">
    <source>
        <dbReference type="Proteomes" id="UP000789366"/>
    </source>
</evidence>
<evidence type="ECO:0000313" key="1">
    <source>
        <dbReference type="EMBL" id="CAG8554587.1"/>
    </source>
</evidence>
<dbReference type="EMBL" id="CAJVPW010005413">
    <property type="protein sequence ID" value="CAG8554587.1"/>
    <property type="molecule type" value="Genomic_DNA"/>
</dbReference>
<proteinExistence type="predicted"/>
<organism evidence="1 2">
    <name type="scientific">Cetraspora pellucida</name>
    <dbReference type="NCBI Taxonomy" id="1433469"/>
    <lineage>
        <taxon>Eukaryota</taxon>
        <taxon>Fungi</taxon>
        <taxon>Fungi incertae sedis</taxon>
        <taxon>Mucoromycota</taxon>
        <taxon>Glomeromycotina</taxon>
        <taxon>Glomeromycetes</taxon>
        <taxon>Diversisporales</taxon>
        <taxon>Gigasporaceae</taxon>
        <taxon>Cetraspora</taxon>
    </lineage>
</organism>
<comment type="caution">
    <text evidence="1">The sequence shown here is derived from an EMBL/GenBank/DDBJ whole genome shotgun (WGS) entry which is preliminary data.</text>
</comment>
<reference evidence="1" key="1">
    <citation type="submission" date="2021-06" db="EMBL/GenBank/DDBJ databases">
        <authorList>
            <person name="Kallberg Y."/>
            <person name="Tangrot J."/>
            <person name="Rosling A."/>
        </authorList>
    </citation>
    <scope>NUCLEOTIDE SEQUENCE</scope>
    <source>
        <strain evidence="1">28 12/20/2015</strain>
    </source>
</reference>
<name>A0ACA9M1Q2_9GLOM</name>